<organism evidence="2 3">
    <name type="scientific">Lysinibacillus pakistanensis</name>
    <dbReference type="NCBI Taxonomy" id="759811"/>
    <lineage>
        <taxon>Bacteria</taxon>
        <taxon>Bacillati</taxon>
        <taxon>Bacillota</taxon>
        <taxon>Bacilli</taxon>
        <taxon>Bacillales</taxon>
        <taxon>Bacillaceae</taxon>
        <taxon>Lysinibacillus</taxon>
    </lineage>
</organism>
<keyword evidence="1" id="KW-0175">Coiled coil</keyword>
<dbReference type="RefSeq" id="WP_283868595.1">
    <property type="nucleotide sequence ID" value="NZ_CP126101.1"/>
</dbReference>
<protein>
    <recommendedName>
        <fullName evidence="4">LXG domain-containing protein</fullName>
    </recommendedName>
</protein>
<proteinExistence type="predicted"/>
<evidence type="ECO:0000313" key="2">
    <source>
        <dbReference type="EMBL" id="WHY49876.1"/>
    </source>
</evidence>
<feature type="coiled-coil region" evidence="1">
    <location>
        <begin position="436"/>
        <end position="463"/>
    </location>
</feature>
<evidence type="ECO:0000256" key="1">
    <source>
        <dbReference type="SAM" id="Coils"/>
    </source>
</evidence>
<dbReference type="AlphaFoldDB" id="A0AAX3WPW1"/>
<gene>
    <name evidence="2" type="ORF">QNH24_16240</name>
</gene>
<dbReference type="Proteomes" id="UP001178322">
    <property type="component" value="Chromosome"/>
</dbReference>
<evidence type="ECO:0000313" key="3">
    <source>
        <dbReference type="Proteomes" id="UP001178322"/>
    </source>
</evidence>
<dbReference type="EMBL" id="CP126101">
    <property type="protein sequence ID" value="WHY49876.1"/>
    <property type="molecule type" value="Genomic_DNA"/>
</dbReference>
<sequence length="734" mass="81398">MENEQNRLLTATDLQDGDNTQSFADKLYEQITSVIGGSNANQFFCMSLPGTLISASQYAYDIDNNEPKPAFVRANESKLVNKLFDACQMTASDNGRHLSTQYKTALDMLTPKLNSKLFEAKNKLREVLMTPYPYNFGDGKQDVLTLEQVFYRLYSDYVEAKQAWAEKQVAKKNELAKKYPEQTAEDYKQRNNEFLDWYEITAEAEVLGVEEKLGKVLSVFSPGDMEIINGILDSGVGREIAEARSTIANVGKMNPDGGHVYPVQLYPENWFTLLNTSFTSVDLLESPAALAQQLALLVAQRSNITSNINSFLAIIPDETEVQALKEAYEKSDTAFKASLEALQKTYANTTLDMLKTLVDIMASQGLQEVTTVLPSTVMRIFGVENDKVKDLLDKLSANFKDCLTAQNDLIDKAQKATSAAMQYFEKNNKLQFKSMLSPLQQQLDNTNQDIEALKEKIRLATVLQSSKEANKQEDENEVAPNHVPENFTQIILTSSLKEANQASSSYASASSSNYGVSFFFGGYSSSSSHKEAISNAFASSSEMSIQIGLSVAKVQIGREWFNPGVFLLTEDMYNTSSKSIAPSKDYQDFSKDRFKEMNQCVFPCFPTAFVIARDVTIKFTSATAISNSFAQSVEDHSASGGGFFIFGGSRSSSSSSAQSNSSVQSSANSVTVRFTNPQILGYYLEATPADKSVSINNTEASSNTDFISIFEFVTKFQEMLDDYNKKYNKQTLNL</sequence>
<evidence type="ECO:0008006" key="4">
    <source>
        <dbReference type="Google" id="ProtNLM"/>
    </source>
</evidence>
<accession>A0AAX3WPW1</accession>
<name>A0AAX3WPW1_9BACI</name>
<reference evidence="2" key="1">
    <citation type="submission" date="2023-05" db="EMBL/GenBank/DDBJ databases">
        <title>Comparative genomics of Bacillaceae isolates and their secondary metabolite potential.</title>
        <authorList>
            <person name="Song L."/>
            <person name="Nielsen L.J."/>
            <person name="Mohite O."/>
            <person name="Xu X."/>
            <person name="Weber T."/>
            <person name="Kovacs A.T."/>
        </authorList>
    </citation>
    <scope>NUCLEOTIDE SEQUENCE</scope>
    <source>
        <strain evidence="2">LY1</strain>
    </source>
</reference>